<organism evidence="2 4">
    <name type="scientific">Borrelia miyamotoi</name>
    <dbReference type="NCBI Taxonomy" id="47466"/>
    <lineage>
        <taxon>Bacteria</taxon>
        <taxon>Pseudomonadati</taxon>
        <taxon>Spirochaetota</taxon>
        <taxon>Spirochaetia</taxon>
        <taxon>Spirochaetales</taxon>
        <taxon>Borreliaceae</taxon>
        <taxon>Borrelia</taxon>
    </lineage>
</organism>
<dbReference type="GeneID" id="75118502"/>
<dbReference type="EMBL" id="CP036557">
    <property type="protein sequence ID" value="QBK61644.1"/>
    <property type="molecule type" value="Genomic_DNA"/>
</dbReference>
<reference evidence="4" key="1">
    <citation type="submission" date="2019-03" db="EMBL/GenBank/DDBJ databases">
        <title>Whole genome sequencing of Borrelia miyamotoi strains isolated at the Russian territory.</title>
        <authorList>
            <person name="Kuleshov K.V."/>
            <person name="Platonov A.E."/>
            <person name="Goptar I.A."/>
            <person name="Shipulin G.A."/>
            <person name="Markelov M.L."/>
            <person name="Koetsveld J."/>
            <person name="Kolyasnikova N.M."/>
            <person name="Sarksyan D.S."/>
            <person name="Toporkova M.G."/>
            <person name="Hovius J.W."/>
        </authorList>
    </citation>
    <scope>NUCLEOTIDE SEQUENCE [LARGE SCALE GENOMIC DNA]</scope>
    <source>
        <strain evidence="1 3">Yekat-1</strain>
        <strain evidence="4">Yekat-76</strain>
    </source>
</reference>
<keyword evidence="3" id="KW-1185">Reference proteome</keyword>
<proteinExistence type="predicted"/>
<sequence length="120" mass="14553">MDLNLDEQYFNRVYFKDKAPVCYENSLLGYRVNYSIYPYCSMIEISCSDKQYVYTFFVDPFCYEIFNIFNYNFDYMGINEFLIANFSRIFLSKSLNLNPIIRKLMILKNSIILKFMIKEF</sequence>
<name>A0AAP8YRP1_9SPIR</name>
<dbReference type="RefSeq" id="WP_025443436.1">
    <property type="nucleotide sequence ID" value="NZ_AP024371.1"/>
</dbReference>
<accession>A0AAP8YRP1</accession>
<dbReference type="AlphaFoldDB" id="A0AAP8YRP1"/>
<gene>
    <name evidence="1" type="ORF">CNO13_00280</name>
    <name evidence="2" type="ORF">EZU67_00285</name>
</gene>
<dbReference type="EMBL" id="CP024333">
    <property type="protein sequence ID" value="ATQ15663.1"/>
    <property type="molecule type" value="Genomic_DNA"/>
</dbReference>
<evidence type="ECO:0000313" key="1">
    <source>
        <dbReference type="EMBL" id="ATQ15663.1"/>
    </source>
</evidence>
<reference evidence="2" key="2">
    <citation type="submission" date="2022-12" db="EMBL/GenBank/DDBJ databases">
        <title>Whole genome sequencing of Borrelia miyamotoi strains isolated at the Russian territory.</title>
        <authorList>
            <person name="Kuleshov K.V."/>
            <person name="Platonov A.E."/>
            <person name="Goptar I.A."/>
            <person name="Shipulin G.A."/>
            <person name="Markelov M.L."/>
            <person name="Koetsveld J."/>
            <person name="Kolyasnikova N.M."/>
            <person name="Sarksyan D.S."/>
            <person name="Toporkova M.G."/>
            <person name="Hovius J.W."/>
        </authorList>
    </citation>
    <scope>NUCLEOTIDE SEQUENCE</scope>
    <source>
        <strain evidence="2">Yekat-76</strain>
    </source>
</reference>
<evidence type="ECO:0000313" key="4">
    <source>
        <dbReference type="Proteomes" id="UP000291995"/>
    </source>
</evidence>
<evidence type="ECO:0000313" key="2">
    <source>
        <dbReference type="EMBL" id="QBK61644.1"/>
    </source>
</evidence>
<dbReference type="Proteomes" id="UP000230633">
    <property type="component" value="Chromosome"/>
</dbReference>
<protein>
    <submittedName>
        <fullName evidence="2">Uncharacterized protein</fullName>
    </submittedName>
</protein>
<dbReference type="Proteomes" id="UP000291995">
    <property type="component" value="Chromosome"/>
</dbReference>
<evidence type="ECO:0000313" key="3">
    <source>
        <dbReference type="Proteomes" id="UP000230633"/>
    </source>
</evidence>